<comment type="caution">
    <text evidence="1">The sequence shown here is derived from an EMBL/GenBank/DDBJ whole genome shotgun (WGS) entry which is preliminary data.</text>
</comment>
<dbReference type="EMBL" id="QXGA01004720">
    <property type="protein sequence ID" value="KAE9071339.1"/>
    <property type="molecule type" value="Genomic_DNA"/>
</dbReference>
<proteinExistence type="predicted"/>
<gene>
    <name evidence="1" type="ORF">PF006_g29173</name>
</gene>
<dbReference type="AlphaFoldDB" id="A0A6A3Q942"/>
<name>A0A6A3Q942_9STRA</name>
<accession>A0A6A3Q942</accession>
<organism evidence="1 2">
    <name type="scientific">Phytophthora fragariae</name>
    <dbReference type="NCBI Taxonomy" id="53985"/>
    <lineage>
        <taxon>Eukaryota</taxon>
        <taxon>Sar</taxon>
        <taxon>Stramenopiles</taxon>
        <taxon>Oomycota</taxon>
        <taxon>Peronosporomycetes</taxon>
        <taxon>Peronosporales</taxon>
        <taxon>Peronosporaceae</taxon>
        <taxon>Phytophthora</taxon>
    </lineage>
</organism>
<sequence length="82" mass="8233">MAHIAGAELGDNGSANIASPIGAKGVKMTIMQVEDSATCVVPVLKAVLAHSVVNVMQVTQKASASVIRTLAAGESVDEGTLT</sequence>
<evidence type="ECO:0000313" key="2">
    <source>
        <dbReference type="Proteomes" id="UP000440732"/>
    </source>
</evidence>
<dbReference type="Proteomes" id="UP000440732">
    <property type="component" value="Unassembled WGS sequence"/>
</dbReference>
<protein>
    <submittedName>
        <fullName evidence="1">Uncharacterized protein</fullName>
    </submittedName>
</protein>
<reference evidence="1 2" key="1">
    <citation type="submission" date="2018-08" db="EMBL/GenBank/DDBJ databases">
        <title>Genomic investigation of the strawberry pathogen Phytophthora fragariae indicates pathogenicity is determined by transcriptional variation in three key races.</title>
        <authorList>
            <person name="Adams T.M."/>
            <person name="Armitage A.D."/>
            <person name="Sobczyk M.K."/>
            <person name="Bates H.J."/>
            <person name="Dunwell J.M."/>
            <person name="Nellist C.F."/>
            <person name="Harrison R.J."/>
        </authorList>
    </citation>
    <scope>NUCLEOTIDE SEQUENCE [LARGE SCALE GENOMIC DNA]</scope>
    <source>
        <strain evidence="1 2">NOV-5</strain>
    </source>
</reference>
<evidence type="ECO:0000313" key="1">
    <source>
        <dbReference type="EMBL" id="KAE9071339.1"/>
    </source>
</evidence>